<gene>
    <name evidence="1" type="ORF">BDR25DRAFT_387791</name>
</gene>
<protein>
    <submittedName>
        <fullName evidence="1">Uncharacterized protein</fullName>
    </submittedName>
</protein>
<sequence>MPFTLVLLVARKPGLSLSAFKHHWEAKHLPLLKSLVGLDFPLSHTRHYLDRDPELAMTPANILFGTQEDFNFDAIAVFTFIDRAHWERFWEKVSRKEAKQLLTEDDEKFQDKEKLKAVFIGDTKATGRDGGAVGWRFVGSV</sequence>
<evidence type="ECO:0000313" key="1">
    <source>
        <dbReference type="EMBL" id="KAF2473499.1"/>
    </source>
</evidence>
<name>A0ACB6R2M3_9PLEO</name>
<evidence type="ECO:0000313" key="2">
    <source>
        <dbReference type="Proteomes" id="UP000799755"/>
    </source>
</evidence>
<organism evidence="1 2">
    <name type="scientific">Lindgomyces ingoldianus</name>
    <dbReference type="NCBI Taxonomy" id="673940"/>
    <lineage>
        <taxon>Eukaryota</taxon>
        <taxon>Fungi</taxon>
        <taxon>Dikarya</taxon>
        <taxon>Ascomycota</taxon>
        <taxon>Pezizomycotina</taxon>
        <taxon>Dothideomycetes</taxon>
        <taxon>Pleosporomycetidae</taxon>
        <taxon>Pleosporales</taxon>
        <taxon>Lindgomycetaceae</taxon>
        <taxon>Lindgomyces</taxon>
    </lineage>
</organism>
<accession>A0ACB6R2M3</accession>
<comment type="caution">
    <text evidence="1">The sequence shown here is derived from an EMBL/GenBank/DDBJ whole genome shotgun (WGS) entry which is preliminary data.</text>
</comment>
<dbReference type="EMBL" id="MU003500">
    <property type="protein sequence ID" value="KAF2473499.1"/>
    <property type="molecule type" value="Genomic_DNA"/>
</dbReference>
<dbReference type="Proteomes" id="UP000799755">
    <property type="component" value="Unassembled WGS sequence"/>
</dbReference>
<keyword evidence="2" id="KW-1185">Reference proteome</keyword>
<proteinExistence type="predicted"/>
<reference evidence="1" key="1">
    <citation type="journal article" date="2020" name="Stud. Mycol.">
        <title>101 Dothideomycetes genomes: a test case for predicting lifestyles and emergence of pathogens.</title>
        <authorList>
            <person name="Haridas S."/>
            <person name="Albert R."/>
            <person name="Binder M."/>
            <person name="Bloem J."/>
            <person name="Labutti K."/>
            <person name="Salamov A."/>
            <person name="Andreopoulos B."/>
            <person name="Baker S."/>
            <person name="Barry K."/>
            <person name="Bills G."/>
            <person name="Bluhm B."/>
            <person name="Cannon C."/>
            <person name="Castanera R."/>
            <person name="Culley D."/>
            <person name="Daum C."/>
            <person name="Ezra D."/>
            <person name="Gonzalez J."/>
            <person name="Henrissat B."/>
            <person name="Kuo A."/>
            <person name="Liang C."/>
            <person name="Lipzen A."/>
            <person name="Lutzoni F."/>
            <person name="Magnuson J."/>
            <person name="Mondo S."/>
            <person name="Nolan M."/>
            <person name="Ohm R."/>
            <person name="Pangilinan J."/>
            <person name="Park H.-J."/>
            <person name="Ramirez L."/>
            <person name="Alfaro M."/>
            <person name="Sun H."/>
            <person name="Tritt A."/>
            <person name="Yoshinaga Y."/>
            <person name="Zwiers L.-H."/>
            <person name="Turgeon B."/>
            <person name="Goodwin S."/>
            <person name="Spatafora J."/>
            <person name="Crous P."/>
            <person name="Grigoriev I."/>
        </authorList>
    </citation>
    <scope>NUCLEOTIDE SEQUENCE</scope>
    <source>
        <strain evidence="1">ATCC 200398</strain>
    </source>
</reference>